<dbReference type="SUPFAM" id="SSF51197">
    <property type="entry name" value="Clavaminate synthase-like"/>
    <property type="match status" value="1"/>
</dbReference>
<organism evidence="4 5">
    <name type="scientific">Aspergillus fumigatiaffinis</name>
    <dbReference type="NCBI Taxonomy" id="340414"/>
    <lineage>
        <taxon>Eukaryota</taxon>
        <taxon>Fungi</taxon>
        <taxon>Dikarya</taxon>
        <taxon>Ascomycota</taxon>
        <taxon>Pezizomycotina</taxon>
        <taxon>Eurotiomycetes</taxon>
        <taxon>Eurotiomycetidae</taxon>
        <taxon>Eurotiales</taxon>
        <taxon>Aspergillaceae</taxon>
        <taxon>Aspergillus</taxon>
        <taxon>Aspergillus subgen. Fumigati</taxon>
    </lineage>
</organism>
<evidence type="ECO:0000313" key="5">
    <source>
        <dbReference type="Proteomes" id="UP000653565"/>
    </source>
</evidence>
<keyword evidence="5" id="KW-1185">Reference proteome</keyword>
<dbReference type="InterPro" id="IPR026992">
    <property type="entry name" value="DIOX_N"/>
</dbReference>
<keyword evidence="2" id="KW-0560">Oxidoreductase</keyword>
<reference evidence="4" key="2">
    <citation type="submission" date="2020-04" db="EMBL/GenBank/DDBJ databases">
        <authorList>
            <person name="Santos R.A.C."/>
            <person name="Steenwyk J.L."/>
            <person name="Rivero-Menendez O."/>
            <person name="Mead M.E."/>
            <person name="Silva L.P."/>
            <person name="Bastos R.W."/>
            <person name="Alastruey-Izquierdo A."/>
            <person name="Goldman G.H."/>
            <person name="Rokas A."/>
        </authorList>
    </citation>
    <scope>NUCLEOTIDE SEQUENCE</scope>
    <source>
        <strain evidence="4">CNM-CM6805</strain>
    </source>
</reference>
<feature type="domain" description="Fe2OG dioxygenase" evidence="3">
    <location>
        <begin position="168"/>
        <end position="274"/>
    </location>
</feature>
<dbReference type="Pfam" id="PF14226">
    <property type="entry name" value="DIOX_N"/>
    <property type="match status" value="1"/>
</dbReference>
<name>A0A8H4M337_9EURO</name>
<dbReference type="InterPro" id="IPR027443">
    <property type="entry name" value="IPNS-like_sf"/>
</dbReference>
<evidence type="ECO:0000256" key="2">
    <source>
        <dbReference type="RuleBase" id="RU003682"/>
    </source>
</evidence>
<keyword evidence="2" id="KW-0479">Metal-binding</keyword>
<dbReference type="GO" id="GO:0046872">
    <property type="term" value="F:metal ion binding"/>
    <property type="evidence" value="ECO:0007669"/>
    <property type="project" value="UniProtKB-KW"/>
</dbReference>
<proteinExistence type="inferred from homology"/>
<dbReference type="InterPro" id="IPR044861">
    <property type="entry name" value="IPNS-like_FE2OG_OXY"/>
</dbReference>
<dbReference type="PANTHER" id="PTHR47990">
    <property type="entry name" value="2-OXOGLUTARATE (2OG) AND FE(II)-DEPENDENT OXYGENASE SUPERFAMILY PROTEIN-RELATED"/>
    <property type="match status" value="1"/>
</dbReference>
<gene>
    <name evidence="4" type="ORF">CNMCM6805_003033</name>
</gene>
<dbReference type="Gene3D" id="2.60.120.330">
    <property type="entry name" value="B-lactam Antibiotic, Isopenicillin N Synthase, Chain"/>
    <property type="match status" value="2"/>
</dbReference>
<dbReference type="InterPro" id="IPR005123">
    <property type="entry name" value="Oxoglu/Fe-dep_dioxygenase_dom"/>
</dbReference>
<dbReference type="GO" id="GO:0016491">
    <property type="term" value="F:oxidoreductase activity"/>
    <property type="evidence" value="ECO:0007669"/>
    <property type="project" value="UniProtKB-KW"/>
</dbReference>
<reference evidence="4" key="1">
    <citation type="journal article" date="2020" name="bioRxiv">
        <title>Genomic and phenotypic heterogeneity of clinical isolates of the human pathogens Aspergillus fumigatus, Aspergillus lentulus and Aspergillus fumigatiaffinis.</title>
        <authorList>
            <person name="dos Santos R.A.C."/>
            <person name="Steenwyk J.L."/>
            <person name="Rivero-Menendez O."/>
            <person name="Mead M.E."/>
            <person name="Silva L.P."/>
            <person name="Bastos R.W."/>
            <person name="Alastruey-Izquierdo A."/>
            <person name="Goldman G.H."/>
            <person name="Rokas A."/>
        </authorList>
    </citation>
    <scope>NUCLEOTIDE SEQUENCE</scope>
    <source>
        <strain evidence="4">CNM-CM6805</strain>
    </source>
</reference>
<keyword evidence="2" id="KW-0408">Iron</keyword>
<dbReference type="EMBL" id="JAAAPX010000181">
    <property type="protein sequence ID" value="KAF4227421.1"/>
    <property type="molecule type" value="Genomic_DNA"/>
</dbReference>
<evidence type="ECO:0000256" key="1">
    <source>
        <dbReference type="ARBA" id="ARBA00008056"/>
    </source>
</evidence>
<dbReference type="Proteomes" id="UP000653565">
    <property type="component" value="Unassembled WGS sequence"/>
</dbReference>
<evidence type="ECO:0000313" key="4">
    <source>
        <dbReference type="EMBL" id="KAF4227421.1"/>
    </source>
</evidence>
<dbReference type="GO" id="GO:0044283">
    <property type="term" value="P:small molecule biosynthetic process"/>
    <property type="evidence" value="ECO:0007669"/>
    <property type="project" value="UniProtKB-ARBA"/>
</dbReference>
<dbReference type="Pfam" id="PF03171">
    <property type="entry name" value="2OG-FeII_Oxy"/>
    <property type="match status" value="1"/>
</dbReference>
<dbReference type="AlphaFoldDB" id="A0A8H4M337"/>
<dbReference type="PROSITE" id="PS51471">
    <property type="entry name" value="FE2OG_OXY"/>
    <property type="match status" value="1"/>
</dbReference>
<dbReference type="InterPro" id="IPR050231">
    <property type="entry name" value="Iron_ascorbate_oxido_reductase"/>
</dbReference>
<sequence>MRVRAINHYKHVHETKENLDWADLVTLDFGLFAQAGGKEELAKQLDQAVRNVGFFSVTNFNISQDEIDEQFALAREFFALPLEEKLEYHNIKDLQNGEHTGYTPAGHRIVGNGIGDNVQRYNIPKFDGYHQTQQPPVFANNIAAIEAFKLPDEDQLIHDHKYNDRGEDHLYYLHYAARSADENRRAGNHYGLGHTDLGTVTLLFPQPVAGLQILNAAGQWKWVRPQEGTITVNAADALTALSGGLIKSSIHRVSVPPSDQAHVDRLSVLYFARPNNHVILNPIQNSPVLKRLGLVQNAFTDLGLHLTVQEWVKVRQAQQNRRRMDGKLAADGTYTCPEDSLEILPGLHAKVYN</sequence>
<accession>A0A8H4M337</accession>
<comment type="caution">
    <text evidence="4">The sequence shown here is derived from an EMBL/GenBank/DDBJ whole genome shotgun (WGS) entry which is preliminary data.</text>
</comment>
<comment type="similarity">
    <text evidence="1 2">Belongs to the iron/ascorbate-dependent oxidoreductase family.</text>
</comment>
<protein>
    <recommendedName>
        <fullName evidence="3">Fe2OG dioxygenase domain-containing protein</fullName>
    </recommendedName>
</protein>
<evidence type="ECO:0000259" key="3">
    <source>
        <dbReference type="PROSITE" id="PS51471"/>
    </source>
</evidence>